<accession>A0A1X2EFN9</accession>
<evidence type="ECO:0000313" key="2">
    <source>
        <dbReference type="EMBL" id="ORX00179.1"/>
    </source>
</evidence>
<evidence type="ECO:0000313" key="3">
    <source>
        <dbReference type="Proteomes" id="UP000193090"/>
    </source>
</evidence>
<reference evidence="2 3" key="1">
    <citation type="submission" date="2016-01" db="EMBL/GenBank/DDBJ databases">
        <title>The new phylogeny of the genus Mycobacterium.</title>
        <authorList>
            <person name="Tarcisio F."/>
            <person name="Conor M."/>
            <person name="Antonella G."/>
            <person name="Elisabetta G."/>
            <person name="Giulia F.S."/>
            <person name="Sara T."/>
            <person name="Anna F."/>
            <person name="Clotilde B."/>
            <person name="Roberto B."/>
            <person name="Veronica D.S."/>
            <person name="Fabio R."/>
            <person name="Monica P."/>
            <person name="Olivier J."/>
            <person name="Enrico T."/>
            <person name="Nicola S."/>
        </authorList>
    </citation>
    <scope>NUCLEOTIDE SEQUENCE [LARGE SCALE GENOMIC DNA]</scope>
    <source>
        <strain evidence="2 3">DSM 44153</strain>
    </source>
</reference>
<feature type="compositionally biased region" description="Low complexity" evidence="1">
    <location>
        <begin position="208"/>
        <end position="217"/>
    </location>
</feature>
<sequence length="310" mass="31302">MLPRGEVLMDPELVAVIEEYLRAHGMNAPPPQVMSDLVSGVGSTIDGLLATLGMAANLGDPADDADAQLGQEERDAGLLDAQAKFSANETQSAQLMQALPQSAAGIAGAVGGVFSGLLQGFTQIPQQFAQGAQQALQAGLGAFQQSGAELIGDPVEDGAEEYTDAGPDDLFWDDDGLPISGDSGAGVVEESTAPTGYLGPPPTPSPGTAPASAQAVTPAPPAPPTAPPGPRNGLSALPFVPPGAMYGGHTDAEPKPDTKRVVAPSVKNGAPVQGRITVPPPPVTKLVAGKPVATRHVVAKAHSDAEDSER</sequence>
<name>A0A1X2EFN9_9MYCO</name>
<feature type="compositionally biased region" description="Acidic residues" evidence="1">
    <location>
        <begin position="157"/>
        <end position="176"/>
    </location>
</feature>
<protein>
    <submittedName>
        <fullName evidence="2">Uncharacterized protein</fullName>
    </submittedName>
</protein>
<organism evidence="2 3">
    <name type="scientific">Mycolicibacillus trivialis</name>
    <dbReference type="NCBI Taxonomy" id="1798"/>
    <lineage>
        <taxon>Bacteria</taxon>
        <taxon>Bacillati</taxon>
        <taxon>Actinomycetota</taxon>
        <taxon>Actinomycetes</taxon>
        <taxon>Mycobacteriales</taxon>
        <taxon>Mycobacteriaceae</taxon>
        <taxon>Mycolicibacillus</taxon>
    </lineage>
</organism>
<dbReference type="EMBL" id="LQPZ01000044">
    <property type="protein sequence ID" value="ORX00179.1"/>
    <property type="molecule type" value="Genomic_DNA"/>
</dbReference>
<proteinExistence type="predicted"/>
<dbReference type="AlphaFoldDB" id="A0A1X2EFN9"/>
<gene>
    <name evidence="2" type="ORF">AWC30_16125</name>
</gene>
<dbReference type="STRING" id="1798.AWC30_16125"/>
<dbReference type="Proteomes" id="UP000193090">
    <property type="component" value="Unassembled WGS sequence"/>
</dbReference>
<comment type="caution">
    <text evidence="2">The sequence shown here is derived from an EMBL/GenBank/DDBJ whole genome shotgun (WGS) entry which is preliminary data.</text>
</comment>
<feature type="compositionally biased region" description="Basic and acidic residues" evidence="1">
    <location>
        <begin position="250"/>
        <end position="260"/>
    </location>
</feature>
<keyword evidence="3" id="KW-1185">Reference proteome</keyword>
<evidence type="ECO:0000256" key="1">
    <source>
        <dbReference type="SAM" id="MobiDB-lite"/>
    </source>
</evidence>
<feature type="compositionally biased region" description="Pro residues" evidence="1">
    <location>
        <begin position="218"/>
        <end position="230"/>
    </location>
</feature>
<feature type="region of interest" description="Disordered" evidence="1">
    <location>
        <begin position="157"/>
        <end position="283"/>
    </location>
</feature>